<dbReference type="EMBL" id="VSSQ01034633">
    <property type="protein sequence ID" value="MPM86649.1"/>
    <property type="molecule type" value="Genomic_DNA"/>
</dbReference>
<accession>A0A645DBQ4</accession>
<protein>
    <submittedName>
        <fullName evidence="1">Uncharacterized protein</fullName>
    </submittedName>
</protein>
<sequence length="146" mass="15975">MNIVGRAAAPAGLCDDESRVVQIVFSGIQRVQKLTDDQQRRIAGVVVDVFQSVFRHLRTAVAQKLTGIALILHGGGQNSELNGSHAGNQYLMGLFHFRGKFRIIHLHGSALLPRGAPPSVFLFLQCGKQAPQADAHRAQICNFVYF</sequence>
<organism evidence="1">
    <name type="scientific">bioreactor metagenome</name>
    <dbReference type="NCBI Taxonomy" id="1076179"/>
    <lineage>
        <taxon>unclassified sequences</taxon>
        <taxon>metagenomes</taxon>
        <taxon>ecological metagenomes</taxon>
    </lineage>
</organism>
<gene>
    <name evidence="1" type="ORF">SDC9_133739</name>
</gene>
<reference evidence="1" key="1">
    <citation type="submission" date="2019-08" db="EMBL/GenBank/DDBJ databases">
        <authorList>
            <person name="Kucharzyk K."/>
            <person name="Murdoch R.W."/>
            <person name="Higgins S."/>
            <person name="Loffler F."/>
        </authorList>
    </citation>
    <scope>NUCLEOTIDE SEQUENCE</scope>
</reference>
<proteinExistence type="predicted"/>
<name>A0A645DBQ4_9ZZZZ</name>
<comment type="caution">
    <text evidence="1">The sequence shown here is derived from an EMBL/GenBank/DDBJ whole genome shotgun (WGS) entry which is preliminary data.</text>
</comment>
<dbReference type="AlphaFoldDB" id="A0A645DBQ4"/>
<evidence type="ECO:0000313" key="1">
    <source>
        <dbReference type="EMBL" id="MPM86649.1"/>
    </source>
</evidence>